<dbReference type="Proteomes" id="UP000621799">
    <property type="component" value="Unassembled WGS sequence"/>
</dbReference>
<dbReference type="SUPFAM" id="SSF51126">
    <property type="entry name" value="Pectin lyase-like"/>
    <property type="match status" value="1"/>
</dbReference>
<evidence type="ECO:0000313" key="3">
    <source>
        <dbReference type="EMBL" id="MBE9040411.1"/>
    </source>
</evidence>
<proteinExistence type="predicted"/>
<gene>
    <name evidence="3" type="ORF">IQ235_06360</name>
</gene>
<dbReference type="SMART" id="SM00912">
    <property type="entry name" value="Haemagg_act"/>
    <property type="match status" value="1"/>
</dbReference>
<feature type="domain" description="Filamentous haemagglutinin FhaB/tRNA nuclease CdiA-like TPS" evidence="2">
    <location>
        <begin position="32"/>
        <end position="142"/>
    </location>
</feature>
<dbReference type="RefSeq" id="WP_405196651.1">
    <property type="nucleotide sequence ID" value="NZ_JADEXN010000082.1"/>
</dbReference>
<feature type="non-terminal residue" evidence="3">
    <location>
        <position position="181"/>
    </location>
</feature>
<accession>A0A928VY59</accession>
<dbReference type="Pfam" id="PF05860">
    <property type="entry name" value="TPS"/>
    <property type="match status" value="1"/>
</dbReference>
<dbReference type="InterPro" id="IPR011050">
    <property type="entry name" value="Pectin_lyase_fold/virulence"/>
</dbReference>
<dbReference type="NCBIfam" id="TIGR01901">
    <property type="entry name" value="adhes_NPXG"/>
    <property type="match status" value="1"/>
</dbReference>
<protein>
    <submittedName>
        <fullName evidence="3">Filamentous hemagglutinin N-terminal domain-containing protein</fullName>
    </submittedName>
</protein>
<keyword evidence="4" id="KW-1185">Reference proteome</keyword>
<comment type="caution">
    <text evidence="3">The sequence shown here is derived from an EMBL/GenBank/DDBJ whole genome shotgun (WGS) entry which is preliminary data.</text>
</comment>
<evidence type="ECO:0000313" key="4">
    <source>
        <dbReference type="Proteomes" id="UP000621799"/>
    </source>
</evidence>
<evidence type="ECO:0000256" key="1">
    <source>
        <dbReference type="SAM" id="SignalP"/>
    </source>
</evidence>
<dbReference type="Gene3D" id="2.160.20.10">
    <property type="entry name" value="Single-stranded right-handed beta-helix, Pectin lyase-like"/>
    <property type="match status" value="1"/>
</dbReference>
<reference evidence="3" key="1">
    <citation type="submission" date="2020-10" db="EMBL/GenBank/DDBJ databases">
        <authorList>
            <person name="Castelo-Branco R."/>
            <person name="Eusebio N."/>
            <person name="Adriana R."/>
            <person name="Vieira A."/>
            <person name="Brugerolle De Fraissinette N."/>
            <person name="Rezende De Castro R."/>
            <person name="Schneider M.P."/>
            <person name="Vasconcelos V."/>
            <person name="Leao P.N."/>
        </authorList>
    </citation>
    <scope>NUCLEOTIDE SEQUENCE</scope>
    <source>
        <strain evidence="3">LEGE 11467</strain>
    </source>
</reference>
<dbReference type="InterPro" id="IPR012334">
    <property type="entry name" value="Pectin_lyas_fold"/>
</dbReference>
<organism evidence="3 4">
    <name type="scientific">Zarconia navalis LEGE 11467</name>
    <dbReference type="NCBI Taxonomy" id="1828826"/>
    <lineage>
        <taxon>Bacteria</taxon>
        <taxon>Bacillati</taxon>
        <taxon>Cyanobacteriota</taxon>
        <taxon>Cyanophyceae</taxon>
        <taxon>Oscillatoriophycideae</taxon>
        <taxon>Oscillatoriales</taxon>
        <taxon>Oscillatoriales incertae sedis</taxon>
        <taxon>Zarconia</taxon>
        <taxon>Zarconia navalis</taxon>
    </lineage>
</organism>
<evidence type="ECO:0000259" key="2">
    <source>
        <dbReference type="SMART" id="SM00912"/>
    </source>
</evidence>
<sequence length="181" mass="19084">MQRWIYRSAIALQLVSFWGAIDDAAMAQIVPDTTLPNNSIVTPNGNVITIDGGTEAGSNLFHSFQEFSVPTGGEANFNNSISIDNIITRVTGGNFSNIDGLIRATDANLFLLNPNGIIFGPNARLNLGGSFLGSTADRFLFNDGSFYSATDTAQPLLSINVPIGLQFGANPGDIQVLGSGT</sequence>
<feature type="chain" id="PRO_5037196883" evidence="1">
    <location>
        <begin position="28"/>
        <end position="181"/>
    </location>
</feature>
<keyword evidence="1" id="KW-0732">Signal</keyword>
<dbReference type="InterPro" id="IPR008638">
    <property type="entry name" value="FhaB/CdiA-like_TPS"/>
</dbReference>
<name>A0A928VY59_9CYAN</name>
<feature type="signal peptide" evidence="1">
    <location>
        <begin position="1"/>
        <end position="27"/>
    </location>
</feature>
<dbReference type="EMBL" id="JADEXN010000082">
    <property type="protein sequence ID" value="MBE9040411.1"/>
    <property type="molecule type" value="Genomic_DNA"/>
</dbReference>
<dbReference type="AlphaFoldDB" id="A0A928VY59"/>